<proteinExistence type="predicted"/>
<feature type="chain" id="PRO_5012328094" description="CotH protein" evidence="2">
    <location>
        <begin position="27"/>
        <end position="1115"/>
    </location>
</feature>
<feature type="region of interest" description="Disordered" evidence="1">
    <location>
        <begin position="29"/>
        <end position="52"/>
    </location>
</feature>
<protein>
    <recommendedName>
        <fullName evidence="5">CotH protein</fullName>
    </recommendedName>
</protein>
<keyword evidence="2" id="KW-0732">Signal</keyword>
<feature type="signal peptide" evidence="2">
    <location>
        <begin position="1"/>
        <end position="26"/>
    </location>
</feature>
<evidence type="ECO:0000256" key="1">
    <source>
        <dbReference type="SAM" id="MobiDB-lite"/>
    </source>
</evidence>
<evidence type="ECO:0008006" key="5">
    <source>
        <dbReference type="Google" id="ProtNLM"/>
    </source>
</evidence>
<accession>A0A1Y4N636</accession>
<evidence type="ECO:0000313" key="4">
    <source>
        <dbReference type="Proteomes" id="UP000196386"/>
    </source>
</evidence>
<reference evidence="4" key="1">
    <citation type="submission" date="2017-04" db="EMBL/GenBank/DDBJ databases">
        <title>Function of individual gut microbiota members based on whole genome sequencing of pure cultures obtained from chicken caecum.</title>
        <authorList>
            <person name="Medvecky M."/>
            <person name="Cejkova D."/>
            <person name="Polansky O."/>
            <person name="Karasova D."/>
            <person name="Kubasova T."/>
            <person name="Cizek A."/>
            <person name="Rychlik I."/>
        </authorList>
    </citation>
    <scope>NUCLEOTIDE SEQUENCE [LARGE SCALE GENOMIC DNA]</scope>
    <source>
        <strain evidence="4">An175</strain>
    </source>
</reference>
<dbReference type="RefSeq" id="WP_087299941.1">
    <property type="nucleotide sequence ID" value="NZ_NFKP01000003.1"/>
</dbReference>
<organism evidence="3 4">
    <name type="scientific">Anaerotruncus colihominis</name>
    <dbReference type="NCBI Taxonomy" id="169435"/>
    <lineage>
        <taxon>Bacteria</taxon>
        <taxon>Bacillati</taxon>
        <taxon>Bacillota</taxon>
        <taxon>Clostridia</taxon>
        <taxon>Eubacteriales</taxon>
        <taxon>Oscillospiraceae</taxon>
        <taxon>Anaerotruncus</taxon>
    </lineage>
</organism>
<dbReference type="EMBL" id="NFKP01000003">
    <property type="protein sequence ID" value="OUP70715.1"/>
    <property type="molecule type" value="Genomic_DNA"/>
</dbReference>
<sequence>MKVFKRALAGLLIAVMLVPEGITAFAAADPGNVGNGTTANGDSQGNDGFTNLGDHRPFTNYIDGSNGDAWEISVYAESIGVKGASFMMYGDATNRELTGAPIRMMDWGDSNGEKHSTNRTGRQLKQYEPESPVWSNQSAIVGWAQADGKLDQFIFKQLKIQGEINQSQYEVLCDTAKFITSGEDLSDEELQERLAAGELVDFTIAMEPILPYKFRNVSTLPGGITVGNTTYDLDKRQELYSNWFAVIGANGLGNMLAWLSNPFISFDVEAGAHNCHHDWRDINTRWDAYNPTWTVCARDNYYTFVPNFEGQQAPTDPPAPPPNVPTDDGFPEIRIKEKEMLANIITKWCEDDSEGNRFAGTLKEIRIQEKNFDLPGKGIHDVESGSECTKKVGDPPEKCGTTKERAIYCDQQYDIEWTPNPTIQFDEEDLKSEANITGQSTAEAAGWPGVDIVNQYQMTRKDGMMDLEFCDPGNIFDIYTFNNASPSPSTTLGPTGSSSYTANPGWATPVGESEPFRSCFRVSFNSHRFSKWVSDDPLSVAGGVEKFIPLAWYMMDTQENIKYEDFMDERGLVKRIEGELDEKDSSNMDAMYGGHPGKNLTWGHGGDYGTETADSDVLWNNMWSWVRTLHYPAGTSGYECPSCDDGYEVNHPGCDLPTAESGYSAENIHTPRAVFARTLVVEDTLHGEARENMAPELSYFMRENEYANDRVSFFIPSTIFEFSPTYKMFADYDLNCTGDDYEDIWCLASDVDKVQFIDVLDVNLIGGETNVRAPWSRDYEDQNATDPNTGEPINVVKGGSAYHVDTTTSRVELTAVVHYYDLSFFEPGTPEYQRAEHANKIVAAYTDAINKILNSINDGSFGYYTNLVGGTTYSSKYREWGSAMNPQIFNGAPYMNKDGLEMVLPDPMDEYPKLQLTPNVVNGYVNGNRSITAAHTVLNNHRLNGYFDIFDAEKSKGSELWTDQVLHEYIPDINIQSNERLQKVLERGKGTNEPWYTEDFEGIKVCVIKGWIDLPAIRSNPATVYERLSDFRSSVNTWSPQMLHPIIEADGGTGLRGDGDLVVIEDGSVGAGTYLDIPPTTIYPGGVDSPLSLSKWSISYKPDLFGVRGSVFDLS</sequence>
<feature type="compositionally biased region" description="Polar residues" evidence="1">
    <location>
        <begin position="35"/>
        <end position="49"/>
    </location>
</feature>
<comment type="caution">
    <text evidence="3">The sequence shown here is derived from an EMBL/GenBank/DDBJ whole genome shotgun (WGS) entry which is preliminary data.</text>
</comment>
<gene>
    <name evidence="3" type="ORF">B5F11_04520</name>
</gene>
<evidence type="ECO:0000313" key="3">
    <source>
        <dbReference type="EMBL" id="OUP70715.1"/>
    </source>
</evidence>
<name>A0A1Y4N636_9FIRM</name>
<dbReference type="Proteomes" id="UP000196386">
    <property type="component" value="Unassembled WGS sequence"/>
</dbReference>
<dbReference type="AlphaFoldDB" id="A0A1Y4N636"/>
<evidence type="ECO:0000256" key="2">
    <source>
        <dbReference type="SAM" id="SignalP"/>
    </source>
</evidence>